<feature type="chain" id="PRO_5037954560" description="Leucine rich immune protein (Coil-less)" evidence="3">
    <location>
        <begin position="20"/>
        <end position="418"/>
    </location>
</feature>
<accession>A0A904A5M5</accession>
<dbReference type="InterPro" id="IPR003591">
    <property type="entry name" value="Leu-rich_rpt_typical-subtyp"/>
</dbReference>
<name>A0A904A5M5_ANOQN</name>
<dbReference type="SMART" id="SM00369">
    <property type="entry name" value="LRR_TYP"/>
    <property type="match status" value="6"/>
</dbReference>
<evidence type="ECO:0000256" key="2">
    <source>
        <dbReference type="ARBA" id="ARBA00022737"/>
    </source>
</evidence>
<dbReference type="Pfam" id="PF13855">
    <property type="entry name" value="LRR_8"/>
    <property type="match status" value="1"/>
</dbReference>
<dbReference type="Gene3D" id="3.80.10.10">
    <property type="entry name" value="Ribonuclease Inhibitor"/>
    <property type="match status" value="2"/>
</dbReference>
<evidence type="ECO:0008006" key="6">
    <source>
        <dbReference type="Google" id="ProtNLM"/>
    </source>
</evidence>
<dbReference type="PANTHER" id="PTHR45712">
    <property type="entry name" value="AGAP008170-PA"/>
    <property type="match status" value="1"/>
</dbReference>
<sequence length="418" mass="46771">MNFICSASLLLLVASYGAAFHFFCHSMTCTITKWSPSEEGSFMLAHIPNDTVLLKLVNLKTSTFHLYTIEWVKISGIGVEIERSSVKKVIMPASDNITRLKLARTYLSDIVFDEGNERLAFLTISDSRLKAVPSTIVHLAALETVEISKSPIETVNMNLFGKLTRLHHINLCDNKILFLHLSDAAGGNFAQLRYLFMSGNLLTAINLSVFNGMTSLQALDLQDNRIRRVQGALVLSTLITFDLSGNRIDMLNCCEWNLPKLTRFTMSHNELSRLPTCLSLAMPNVTYLILDSNALTDDDSWYNIFTLERLQQLDISHNRLTKAVYDTLSPSLEILSLQYNNITVLSVPIAGKGLKINISFNSIDTFDIKSLSPNVSSLEMFCNPIDCSFDRKRMPIGQEPVCPNAQIRSCDTSVAIWN</sequence>
<dbReference type="GO" id="GO:0005615">
    <property type="term" value="C:extracellular space"/>
    <property type="evidence" value="ECO:0007669"/>
    <property type="project" value="TreeGrafter"/>
</dbReference>
<keyword evidence="2" id="KW-0677">Repeat</keyword>
<keyword evidence="5" id="KW-1185">Reference proteome</keyword>
<dbReference type="InterPro" id="IPR050333">
    <property type="entry name" value="SLRP"/>
</dbReference>
<dbReference type="InterPro" id="IPR032675">
    <property type="entry name" value="LRR_dom_sf"/>
</dbReference>
<feature type="signal peptide" evidence="3">
    <location>
        <begin position="1"/>
        <end position="19"/>
    </location>
</feature>
<dbReference type="Proteomes" id="UP000076407">
    <property type="component" value="Unassembled WGS sequence"/>
</dbReference>
<organism evidence="4 5">
    <name type="scientific">Anopheles quadriannulatus</name>
    <name type="common">Mosquito</name>
    <dbReference type="NCBI Taxonomy" id="34691"/>
    <lineage>
        <taxon>Eukaryota</taxon>
        <taxon>Metazoa</taxon>
        <taxon>Ecdysozoa</taxon>
        <taxon>Arthropoda</taxon>
        <taxon>Hexapoda</taxon>
        <taxon>Insecta</taxon>
        <taxon>Pterygota</taxon>
        <taxon>Neoptera</taxon>
        <taxon>Endopterygota</taxon>
        <taxon>Diptera</taxon>
        <taxon>Nematocera</taxon>
        <taxon>Culicoidea</taxon>
        <taxon>Culicidae</taxon>
        <taxon>Anophelinae</taxon>
        <taxon>Anopheles</taxon>
    </lineage>
</organism>
<dbReference type="AlphaFoldDB" id="A0A904A5M5"/>
<dbReference type="InterPro" id="IPR001611">
    <property type="entry name" value="Leu-rich_rpt"/>
</dbReference>
<protein>
    <recommendedName>
        <fullName evidence="6">Leucine rich immune protein (Coil-less)</fullName>
    </recommendedName>
</protein>
<evidence type="ECO:0000313" key="4">
    <source>
        <dbReference type="EnsemblMetazoa" id="AQUA017582-PA"/>
    </source>
</evidence>
<keyword evidence="1" id="KW-0433">Leucine-rich repeat</keyword>
<dbReference type="PROSITE" id="PS51450">
    <property type="entry name" value="LRR"/>
    <property type="match status" value="1"/>
</dbReference>
<evidence type="ECO:0000256" key="1">
    <source>
        <dbReference type="ARBA" id="ARBA00022614"/>
    </source>
</evidence>
<dbReference type="EnsemblMetazoa" id="AQUA017582-RA">
    <property type="protein sequence ID" value="AQUA017582-PA"/>
    <property type="gene ID" value="AQUA017582"/>
</dbReference>
<dbReference type="SUPFAM" id="SSF52058">
    <property type="entry name" value="L domain-like"/>
    <property type="match status" value="1"/>
</dbReference>
<evidence type="ECO:0000256" key="3">
    <source>
        <dbReference type="SAM" id="SignalP"/>
    </source>
</evidence>
<dbReference type="SMART" id="SM00368">
    <property type="entry name" value="LRR_RI"/>
    <property type="match status" value="2"/>
</dbReference>
<proteinExistence type="predicted"/>
<keyword evidence="3" id="KW-0732">Signal</keyword>
<dbReference type="PANTHER" id="PTHR45712:SF22">
    <property type="entry name" value="INSULIN-LIKE GROWTH FACTOR-BINDING PROTEIN COMPLEX ACID LABILE SUBUNIT"/>
    <property type="match status" value="1"/>
</dbReference>
<evidence type="ECO:0000313" key="5">
    <source>
        <dbReference type="Proteomes" id="UP000076407"/>
    </source>
</evidence>
<reference evidence="4" key="1">
    <citation type="submission" date="2022-10" db="UniProtKB">
        <authorList>
            <consortium name="EnsemblMetazoa"/>
        </authorList>
    </citation>
    <scope>IDENTIFICATION</scope>
    <source>
        <strain evidence="4">SANGQUA</strain>
    </source>
</reference>